<protein>
    <recommendedName>
        <fullName evidence="7">Palmitoyltransferase</fullName>
        <ecNumber evidence="7">2.3.1.225</ecNumber>
    </recommendedName>
</protein>
<feature type="transmembrane region" description="Helical" evidence="7">
    <location>
        <begin position="28"/>
        <end position="46"/>
    </location>
</feature>
<comment type="catalytic activity">
    <reaction evidence="7">
        <text>L-cysteinyl-[protein] + hexadecanoyl-CoA = S-hexadecanoyl-L-cysteinyl-[protein] + CoA</text>
        <dbReference type="Rhea" id="RHEA:36683"/>
        <dbReference type="Rhea" id="RHEA-COMP:10131"/>
        <dbReference type="Rhea" id="RHEA-COMP:11032"/>
        <dbReference type="ChEBI" id="CHEBI:29950"/>
        <dbReference type="ChEBI" id="CHEBI:57287"/>
        <dbReference type="ChEBI" id="CHEBI:57379"/>
        <dbReference type="ChEBI" id="CHEBI:74151"/>
        <dbReference type="EC" id="2.3.1.225"/>
    </reaction>
</comment>
<evidence type="ECO:0000313" key="11">
    <source>
        <dbReference type="Proteomes" id="UP001295684"/>
    </source>
</evidence>
<evidence type="ECO:0000256" key="7">
    <source>
        <dbReference type="RuleBase" id="RU079119"/>
    </source>
</evidence>
<keyword evidence="11" id="KW-1185">Reference proteome</keyword>
<keyword evidence="6 7" id="KW-0012">Acyltransferase</keyword>
<feature type="transmembrane region" description="Helical" evidence="7">
    <location>
        <begin position="117"/>
        <end position="135"/>
    </location>
</feature>
<evidence type="ECO:0000259" key="9">
    <source>
        <dbReference type="Pfam" id="PF01529"/>
    </source>
</evidence>
<evidence type="ECO:0000313" key="10">
    <source>
        <dbReference type="EMBL" id="CAI2374277.1"/>
    </source>
</evidence>
<evidence type="ECO:0000256" key="3">
    <source>
        <dbReference type="ARBA" id="ARBA00022692"/>
    </source>
</evidence>
<name>A0AAD1XKC8_EUPCR</name>
<dbReference type="Proteomes" id="UP001295684">
    <property type="component" value="Unassembled WGS sequence"/>
</dbReference>
<evidence type="ECO:0000256" key="5">
    <source>
        <dbReference type="ARBA" id="ARBA00023136"/>
    </source>
</evidence>
<gene>
    <name evidence="10" type="ORF">ECRASSUSDP1_LOCUS15629</name>
</gene>
<keyword evidence="5 7" id="KW-0472">Membrane</keyword>
<feature type="transmembrane region" description="Helical" evidence="7">
    <location>
        <begin position="164"/>
        <end position="184"/>
    </location>
</feature>
<proteinExistence type="inferred from homology"/>
<keyword evidence="2 7" id="KW-0808">Transferase</keyword>
<evidence type="ECO:0000256" key="6">
    <source>
        <dbReference type="ARBA" id="ARBA00023315"/>
    </source>
</evidence>
<dbReference type="PROSITE" id="PS50216">
    <property type="entry name" value="DHHC"/>
    <property type="match status" value="1"/>
</dbReference>
<accession>A0AAD1XKC8</accession>
<dbReference type="EC" id="2.3.1.225" evidence="7"/>
<comment type="similarity">
    <text evidence="7">Belongs to the DHHC palmitoyltransferase family.</text>
</comment>
<dbReference type="GO" id="GO:0016020">
    <property type="term" value="C:membrane"/>
    <property type="evidence" value="ECO:0007669"/>
    <property type="project" value="UniProtKB-SubCell"/>
</dbReference>
<dbReference type="AlphaFoldDB" id="A0AAD1XKC8"/>
<keyword evidence="4 7" id="KW-1133">Transmembrane helix</keyword>
<feature type="region of interest" description="Disordered" evidence="8">
    <location>
        <begin position="314"/>
        <end position="333"/>
    </location>
</feature>
<evidence type="ECO:0000256" key="2">
    <source>
        <dbReference type="ARBA" id="ARBA00022679"/>
    </source>
</evidence>
<dbReference type="Pfam" id="PF01529">
    <property type="entry name" value="DHHC"/>
    <property type="match status" value="1"/>
</dbReference>
<comment type="caution">
    <text evidence="10">The sequence shown here is derived from an EMBL/GenBank/DDBJ whole genome shotgun (WGS) entry which is preliminary data.</text>
</comment>
<dbReference type="InterPro" id="IPR001594">
    <property type="entry name" value="Palmitoyltrfase_DHHC"/>
</dbReference>
<comment type="subcellular location">
    <subcellularLocation>
        <location evidence="1">Membrane</location>
        <topology evidence="1">Multi-pass membrane protein</topology>
    </subcellularLocation>
</comment>
<evidence type="ECO:0000256" key="1">
    <source>
        <dbReference type="ARBA" id="ARBA00004141"/>
    </source>
</evidence>
<dbReference type="GO" id="GO:0019706">
    <property type="term" value="F:protein-cysteine S-palmitoyltransferase activity"/>
    <property type="evidence" value="ECO:0007669"/>
    <property type="project" value="UniProtKB-EC"/>
</dbReference>
<organism evidence="10 11">
    <name type="scientific">Euplotes crassus</name>
    <dbReference type="NCBI Taxonomy" id="5936"/>
    <lineage>
        <taxon>Eukaryota</taxon>
        <taxon>Sar</taxon>
        <taxon>Alveolata</taxon>
        <taxon>Ciliophora</taxon>
        <taxon>Intramacronucleata</taxon>
        <taxon>Spirotrichea</taxon>
        <taxon>Hypotrichia</taxon>
        <taxon>Euplotida</taxon>
        <taxon>Euplotidae</taxon>
        <taxon>Moneuplotes</taxon>
    </lineage>
</organism>
<dbReference type="PANTHER" id="PTHR12246">
    <property type="entry name" value="PALMITOYLTRANSFERASE ZDHHC16"/>
    <property type="match status" value="1"/>
</dbReference>
<evidence type="ECO:0000256" key="4">
    <source>
        <dbReference type="ARBA" id="ARBA00022989"/>
    </source>
</evidence>
<sequence>MHGTICIMLFEYTALIMAKVYYKTNGNLIALGGIHFLFGMICWSFIQTVFTDPGEVPAFWGFRKGDPVSRRKRYCLICNVFKPERCHHCSTCNRCVLNMDHHCPWISNCIGFWNRKYFILLLFYVILGMYSYVVYMANDVFFVGKDIYLFISSQKDSIDLSKTLIIILSFLLSLCICFIMTTFFKFHLMLIMENKTTIECIAKEHKPFNSVYDISLQHNIQQVFGKNVWLYLLPISTKSSRPTRNGILWVTNINREADQSKDIKEYENPVSSSVKEEVTKYKTPEKSKVDDTLTMHTTDMMSILKSSVIKPRSDVNTSSQVLHPKTLKRRSDL</sequence>
<feature type="domain" description="Palmitoyltransferase DHHC" evidence="9">
    <location>
        <begin position="71"/>
        <end position="202"/>
    </location>
</feature>
<evidence type="ECO:0000256" key="8">
    <source>
        <dbReference type="SAM" id="MobiDB-lite"/>
    </source>
</evidence>
<dbReference type="InterPro" id="IPR039859">
    <property type="entry name" value="PFA4/ZDH16/20/ERF2-like"/>
</dbReference>
<comment type="domain">
    <text evidence="7">The DHHC domain is required for palmitoyltransferase activity.</text>
</comment>
<keyword evidence="3 7" id="KW-0812">Transmembrane</keyword>
<dbReference type="EMBL" id="CAMPGE010015669">
    <property type="protein sequence ID" value="CAI2374277.1"/>
    <property type="molecule type" value="Genomic_DNA"/>
</dbReference>
<reference evidence="10" key="1">
    <citation type="submission" date="2023-07" db="EMBL/GenBank/DDBJ databases">
        <authorList>
            <consortium name="AG Swart"/>
            <person name="Singh M."/>
            <person name="Singh A."/>
            <person name="Seah K."/>
            <person name="Emmerich C."/>
        </authorList>
    </citation>
    <scope>NUCLEOTIDE SEQUENCE</scope>
    <source>
        <strain evidence="10">DP1</strain>
    </source>
</reference>